<dbReference type="PANTHER" id="PTHR43056:SF10">
    <property type="entry name" value="COCE_NOND FAMILY, PUTATIVE (AFU_ORTHOLOGUE AFUA_7G00600)-RELATED"/>
    <property type="match status" value="1"/>
</dbReference>
<evidence type="ECO:0000313" key="12">
    <source>
        <dbReference type="Proteomes" id="UP000460435"/>
    </source>
</evidence>
<evidence type="ECO:0000256" key="5">
    <source>
        <dbReference type="ARBA" id="ARBA00022670"/>
    </source>
</evidence>
<comment type="similarity">
    <text evidence="2">Belongs to the peptidase S15 family.</text>
</comment>
<dbReference type="SUPFAM" id="SSF49785">
    <property type="entry name" value="Galactose-binding domain-like"/>
    <property type="match status" value="1"/>
</dbReference>
<reference evidence="11 12" key="1">
    <citation type="submission" date="2019-11" db="EMBL/GenBank/DDBJ databases">
        <authorList>
            <person name="Li X.-J."/>
            <person name="Feng X.-M."/>
        </authorList>
    </citation>
    <scope>NUCLEOTIDE SEQUENCE [LARGE SCALE GENOMIC DNA]</scope>
    <source>
        <strain evidence="11 12">XMNu-373</strain>
    </source>
</reference>
<dbReference type="Pfam" id="PF08530">
    <property type="entry name" value="PepX_C"/>
    <property type="match status" value="1"/>
</dbReference>
<evidence type="ECO:0000256" key="1">
    <source>
        <dbReference type="ARBA" id="ARBA00000123"/>
    </source>
</evidence>
<feature type="region of interest" description="Disordered" evidence="9">
    <location>
        <begin position="116"/>
        <end position="136"/>
    </location>
</feature>
<dbReference type="InterPro" id="IPR008979">
    <property type="entry name" value="Galactose-bd-like_sf"/>
</dbReference>
<dbReference type="AlphaFoldDB" id="A0A7K3M3C7"/>
<evidence type="ECO:0000259" key="10">
    <source>
        <dbReference type="SMART" id="SM00939"/>
    </source>
</evidence>
<evidence type="ECO:0000256" key="2">
    <source>
        <dbReference type="ARBA" id="ARBA00010819"/>
    </source>
</evidence>
<dbReference type="Pfam" id="PF02129">
    <property type="entry name" value="Peptidase_S15"/>
    <property type="match status" value="1"/>
</dbReference>
<evidence type="ECO:0000256" key="8">
    <source>
        <dbReference type="ARBA" id="ARBA00030045"/>
    </source>
</evidence>
<dbReference type="NCBIfam" id="TIGR00976">
    <property type="entry name" value="CocE_NonD"/>
    <property type="match status" value="1"/>
</dbReference>
<dbReference type="EC" id="3.4.14.11" evidence="3"/>
<dbReference type="EMBL" id="WLZY01000003">
    <property type="protein sequence ID" value="NDL57824.1"/>
    <property type="molecule type" value="Genomic_DNA"/>
</dbReference>
<organism evidence="11 12">
    <name type="scientific">Phytoactinopolyspora mesophila</name>
    <dbReference type="NCBI Taxonomy" id="2650750"/>
    <lineage>
        <taxon>Bacteria</taxon>
        <taxon>Bacillati</taxon>
        <taxon>Actinomycetota</taxon>
        <taxon>Actinomycetes</taxon>
        <taxon>Jiangellales</taxon>
        <taxon>Jiangellaceae</taxon>
        <taxon>Phytoactinopolyspora</taxon>
    </lineage>
</organism>
<keyword evidence="12" id="KW-1185">Reference proteome</keyword>
<evidence type="ECO:0000256" key="3">
    <source>
        <dbReference type="ARBA" id="ARBA00012463"/>
    </source>
</evidence>
<dbReference type="GO" id="GO:0008236">
    <property type="term" value="F:serine-type peptidase activity"/>
    <property type="evidence" value="ECO:0007669"/>
    <property type="project" value="UniProtKB-KW"/>
</dbReference>
<dbReference type="InterPro" id="IPR000383">
    <property type="entry name" value="Xaa-Pro-like_dom"/>
</dbReference>
<gene>
    <name evidence="11" type="ORF">F7O44_12130</name>
</gene>
<dbReference type="Gene3D" id="3.40.50.1820">
    <property type="entry name" value="alpha/beta hydrolase"/>
    <property type="match status" value="2"/>
</dbReference>
<sequence length="690" mass="75018">MAAGALLLPFFAGSGSATPQPGTGPIFEDGQAQIVPEFSDSSAWIRQQLWVETEFDSDGDGRPDRVHVDVTRPHQTETEDLRVPVIYETSPYYAGTAAVDSQLSWFWDVHHEIGKEPPERQPAPQIPHRPDRTSVSNSHVNEWVRRGFAVVHSESPGTGLSQGCPTIGGANESRAPKAVVDWLNGRATAYTSVDGDEEVDAYWSTGKVGMTGTSYNGTLPIAAATTGVEGLEAIVPVAAISEWYDYFRSNGTVKHPGGGASPEGTWRGEDADVLYDFVNSGYPETRDYCDETVRDGTMLAEMDRADGDYNEFWAARSYLADAGNIQAATLFAHGFNDWNVMPQQAVQLYEALREQGTPVQAYFHQGGHGGAPPLEMMNRWFTRYLWDHENDVENDPRVRIAHGSDRFDTTAFDDYPNPDTANVTFLPQAGGAEVGGFTSLTLPEATTETLEDDYTHLAGDLAQAESSDHRLLYATPVLSEDLHLSGTPSITVRLASSKPAANLSVMLVRLPWTGSPLSAASVVTRGWADPRNHRSLTDSEALIPGEFYDVTFDVQSTDKIIAKGQQLGLMIFSSDHQHTLRPEPGTELTVDLAGTSIDLPVVGGPLAVGICADEDTRETVVIRGEDSGVPNHTLAGTCTINHHILDEAEWENHGDFVRHVGRVADQLRAAGVITPRERGQLVRAAARSAR</sequence>
<keyword evidence="4" id="KW-0031">Aminopeptidase</keyword>
<evidence type="ECO:0000256" key="7">
    <source>
        <dbReference type="ARBA" id="ARBA00022825"/>
    </source>
</evidence>
<dbReference type="SUPFAM" id="SSF53474">
    <property type="entry name" value="alpha/beta-Hydrolases"/>
    <property type="match status" value="1"/>
</dbReference>
<evidence type="ECO:0000256" key="4">
    <source>
        <dbReference type="ARBA" id="ARBA00022438"/>
    </source>
</evidence>
<dbReference type="InterPro" id="IPR008252">
    <property type="entry name" value="Pept_S15_Xpro"/>
</dbReference>
<evidence type="ECO:0000256" key="9">
    <source>
        <dbReference type="SAM" id="MobiDB-lite"/>
    </source>
</evidence>
<dbReference type="NCBIfam" id="NF003780">
    <property type="entry name" value="PRK05371.1-1"/>
    <property type="match status" value="1"/>
</dbReference>
<name>A0A7K3M3C7_9ACTN</name>
<evidence type="ECO:0000256" key="6">
    <source>
        <dbReference type="ARBA" id="ARBA00022801"/>
    </source>
</evidence>
<dbReference type="Gene3D" id="2.60.120.260">
    <property type="entry name" value="Galactose-binding domain-like"/>
    <property type="match status" value="1"/>
</dbReference>
<dbReference type="InterPro" id="IPR013736">
    <property type="entry name" value="Xaa-Pro_dipept_C"/>
</dbReference>
<dbReference type="InterPro" id="IPR005674">
    <property type="entry name" value="CocE/Ser_esterase"/>
</dbReference>
<dbReference type="GO" id="GO:0008239">
    <property type="term" value="F:dipeptidyl-peptidase activity"/>
    <property type="evidence" value="ECO:0007669"/>
    <property type="project" value="UniProtKB-EC"/>
</dbReference>
<dbReference type="Proteomes" id="UP000460435">
    <property type="component" value="Unassembled WGS sequence"/>
</dbReference>
<comment type="catalytic activity">
    <reaction evidence="1">
        <text>Hydrolyzes Xaa-Pro-|- bonds to release unblocked, N-terminal dipeptides from substrates including Ala-Pro-|-p-nitroanilide and (sequentially) Tyr-Pro-|-Phe-Pro-|-Gly-Pro-|-Ile.</text>
        <dbReference type="EC" id="3.4.14.11"/>
    </reaction>
</comment>
<proteinExistence type="inferred from homology"/>
<feature type="domain" description="Xaa-Pro dipeptidyl-peptidase C-terminal" evidence="10">
    <location>
        <begin position="378"/>
        <end position="598"/>
    </location>
</feature>
<dbReference type="GO" id="GO:0004177">
    <property type="term" value="F:aminopeptidase activity"/>
    <property type="evidence" value="ECO:0007669"/>
    <property type="project" value="UniProtKB-KW"/>
</dbReference>
<accession>A0A7K3M3C7</accession>
<keyword evidence="5" id="KW-0645">Protease</keyword>
<comment type="caution">
    <text evidence="11">The sequence shown here is derived from an EMBL/GenBank/DDBJ whole genome shotgun (WGS) entry which is preliminary data.</text>
</comment>
<evidence type="ECO:0000313" key="11">
    <source>
        <dbReference type="EMBL" id="NDL57824.1"/>
    </source>
</evidence>
<protein>
    <recommendedName>
        <fullName evidence="3">Xaa-Pro dipeptidyl-peptidase</fullName>
        <ecNumber evidence="3">3.4.14.11</ecNumber>
    </recommendedName>
    <alternativeName>
        <fullName evidence="8">X-prolyl-dipeptidyl aminopeptidase</fullName>
    </alternativeName>
</protein>
<dbReference type="SMART" id="SM00939">
    <property type="entry name" value="PepX_C"/>
    <property type="match status" value="1"/>
</dbReference>
<dbReference type="GO" id="GO:0006508">
    <property type="term" value="P:proteolysis"/>
    <property type="evidence" value="ECO:0007669"/>
    <property type="project" value="UniProtKB-KW"/>
</dbReference>
<dbReference type="PRINTS" id="PR00923">
    <property type="entry name" value="LACTOPTASE"/>
</dbReference>
<keyword evidence="6 11" id="KW-0378">Hydrolase</keyword>
<dbReference type="InterPro" id="IPR050585">
    <property type="entry name" value="Xaa-Pro_dipeptidyl-ppase/CocE"/>
</dbReference>
<dbReference type="PANTHER" id="PTHR43056">
    <property type="entry name" value="PEPTIDASE S9 PROLYL OLIGOPEPTIDASE"/>
    <property type="match status" value="1"/>
</dbReference>
<keyword evidence="7" id="KW-0720">Serine protease</keyword>
<dbReference type="InterPro" id="IPR029058">
    <property type="entry name" value="AB_hydrolase_fold"/>
</dbReference>